<dbReference type="GO" id="GO:0005886">
    <property type="term" value="C:plasma membrane"/>
    <property type="evidence" value="ECO:0007669"/>
    <property type="project" value="TreeGrafter"/>
</dbReference>
<dbReference type="InterPro" id="IPR051120">
    <property type="entry name" value="ABC_AA/LPS_Transport"/>
</dbReference>
<keyword evidence="2" id="KW-0547">Nucleotide-binding</keyword>
<dbReference type="Proteomes" id="UP000006640">
    <property type="component" value="Chromosome"/>
</dbReference>
<dbReference type="OrthoDB" id="4350300at2"/>
<keyword evidence="3" id="KW-0067">ATP-binding</keyword>
<dbReference type="InterPro" id="IPR003439">
    <property type="entry name" value="ABC_transporter-like_ATP-bd"/>
</dbReference>
<sequence>MSAILETHGLGVAIGGVRILSDVSLSVRRGEIMAVLGPNGAGKTTLFNLLTGLRRPSAGRIVLNGTDITGAPVFRRARLGLVRSFQITSLFPSLTVLENARLAAQVHLGGSLALWRRVRPTDAAVAMARAALETVGIAEYADEPAGSLSHGAKRKLEVALAIVGKPAVLLLDEPTAGMSAEDVPELTEVIRRVRDRHGTTILLVEHRMDVAIGLADRMAVMHHGTLLACDTPDAVMADPLVQSAYLGEAL</sequence>
<dbReference type="PANTHER" id="PTHR45772">
    <property type="entry name" value="CONSERVED COMPONENT OF ABC TRANSPORTER FOR NATURAL AMINO ACIDS-RELATED"/>
    <property type="match status" value="1"/>
</dbReference>
<proteinExistence type="predicted"/>
<evidence type="ECO:0000256" key="2">
    <source>
        <dbReference type="ARBA" id="ARBA00022741"/>
    </source>
</evidence>
<dbReference type="Pfam" id="PF00005">
    <property type="entry name" value="ABC_tran"/>
    <property type="match status" value="1"/>
</dbReference>
<dbReference type="Pfam" id="PF12399">
    <property type="entry name" value="BCA_ABC_TP_C"/>
    <property type="match status" value="1"/>
</dbReference>
<dbReference type="EMBL" id="CP001874">
    <property type="protein sequence ID" value="ADG87146.1"/>
    <property type="molecule type" value="Genomic_DNA"/>
</dbReference>
<dbReference type="SMART" id="SM00382">
    <property type="entry name" value="AAA"/>
    <property type="match status" value="1"/>
</dbReference>
<dbReference type="RefSeq" id="WP_013130679.1">
    <property type="nucleotide sequence ID" value="NC_014165.1"/>
</dbReference>
<dbReference type="eggNOG" id="COG0411">
    <property type="taxonomic scope" value="Bacteria"/>
</dbReference>
<dbReference type="CDD" id="cd03219">
    <property type="entry name" value="ABC_Mj1267_LivG_branched"/>
    <property type="match status" value="1"/>
</dbReference>
<organism evidence="5 6">
    <name type="scientific">Thermobispora bispora (strain ATCC 19993 / DSM 43833 / CBS 139.67 / JCM 10125 / KCTC 9307 / NBRC 14880 / R51)</name>
    <dbReference type="NCBI Taxonomy" id="469371"/>
    <lineage>
        <taxon>Bacteria</taxon>
        <taxon>Bacillati</taxon>
        <taxon>Actinomycetota</taxon>
        <taxon>Actinomycetes</taxon>
        <taxon>Streptosporangiales</taxon>
        <taxon>Streptosporangiaceae</taxon>
        <taxon>Thermobispora</taxon>
    </lineage>
</organism>
<dbReference type="PROSITE" id="PS50893">
    <property type="entry name" value="ABC_TRANSPORTER_2"/>
    <property type="match status" value="1"/>
</dbReference>
<evidence type="ECO:0000256" key="1">
    <source>
        <dbReference type="ARBA" id="ARBA00022448"/>
    </source>
</evidence>
<dbReference type="InterPro" id="IPR027417">
    <property type="entry name" value="P-loop_NTPase"/>
</dbReference>
<dbReference type="InterPro" id="IPR003593">
    <property type="entry name" value="AAA+_ATPase"/>
</dbReference>
<name>D6Y492_THEBD</name>
<protein>
    <submittedName>
        <fullName evidence="5">ABC transporter related protein</fullName>
    </submittedName>
</protein>
<accession>D6Y492</accession>
<reference evidence="5 6" key="1">
    <citation type="submission" date="2010-01" db="EMBL/GenBank/DDBJ databases">
        <title>The complete genome of Thermobispora bispora DSM 43833.</title>
        <authorList>
            <consortium name="US DOE Joint Genome Institute (JGI-PGF)"/>
            <person name="Lucas S."/>
            <person name="Copeland A."/>
            <person name="Lapidus A."/>
            <person name="Glavina del Rio T."/>
            <person name="Dalin E."/>
            <person name="Tice H."/>
            <person name="Bruce D."/>
            <person name="Goodwin L."/>
            <person name="Pitluck S."/>
            <person name="Kyrpides N."/>
            <person name="Mavromatis K."/>
            <person name="Ivanova N."/>
            <person name="Mikhailova N."/>
            <person name="Chertkov O."/>
            <person name="Brettin T."/>
            <person name="Detter J.C."/>
            <person name="Han C."/>
            <person name="Larimer F."/>
            <person name="Land M."/>
            <person name="Hauser L."/>
            <person name="Markowitz V."/>
            <person name="Cheng J.-F."/>
            <person name="Hugenholtz P."/>
            <person name="Woyke T."/>
            <person name="Wu D."/>
            <person name="Jando M."/>
            <person name="Schneider S."/>
            <person name="Klenk H.-P."/>
            <person name="Eisen J.A."/>
        </authorList>
    </citation>
    <scope>NUCLEOTIDE SEQUENCE [LARGE SCALE GENOMIC DNA]</scope>
    <source>
        <strain evidence="6">ATCC 19993 / DSM 43833 / CBS 139.67 / JCM 10125 / KCTC 9307 / NBRC 14880 / R51</strain>
    </source>
</reference>
<dbReference type="KEGG" id="tbi:Tbis_0418"/>
<keyword evidence="6" id="KW-1185">Reference proteome</keyword>
<dbReference type="PANTHER" id="PTHR45772:SF3">
    <property type="entry name" value="ABC TRANSPORTER ATP-BINDING PROTEIN"/>
    <property type="match status" value="1"/>
</dbReference>
<evidence type="ECO:0000259" key="4">
    <source>
        <dbReference type="PROSITE" id="PS50893"/>
    </source>
</evidence>
<dbReference type="InterPro" id="IPR032823">
    <property type="entry name" value="BCA_ABC_TP_C"/>
</dbReference>
<dbReference type="HOGENOM" id="CLU_000604_1_2_11"/>
<evidence type="ECO:0000313" key="6">
    <source>
        <dbReference type="Proteomes" id="UP000006640"/>
    </source>
</evidence>
<gene>
    <name evidence="5" type="ordered locus">Tbis_0418</name>
</gene>
<dbReference type="Gene3D" id="3.40.50.300">
    <property type="entry name" value="P-loop containing nucleotide triphosphate hydrolases"/>
    <property type="match status" value="1"/>
</dbReference>
<evidence type="ECO:0000313" key="5">
    <source>
        <dbReference type="EMBL" id="ADG87146.1"/>
    </source>
</evidence>
<dbReference type="SUPFAM" id="SSF52540">
    <property type="entry name" value="P-loop containing nucleoside triphosphate hydrolases"/>
    <property type="match status" value="1"/>
</dbReference>
<evidence type="ECO:0000256" key="3">
    <source>
        <dbReference type="ARBA" id="ARBA00022840"/>
    </source>
</evidence>
<keyword evidence="1" id="KW-0813">Transport</keyword>
<dbReference type="GO" id="GO:0005524">
    <property type="term" value="F:ATP binding"/>
    <property type="evidence" value="ECO:0007669"/>
    <property type="project" value="UniProtKB-KW"/>
</dbReference>
<dbReference type="STRING" id="469371.Tbis_0418"/>
<dbReference type="GO" id="GO:0016887">
    <property type="term" value="F:ATP hydrolysis activity"/>
    <property type="evidence" value="ECO:0007669"/>
    <property type="project" value="InterPro"/>
</dbReference>
<feature type="domain" description="ABC transporter" evidence="4">
    <location>
        <begin position="5"/>
        <end position="248"/>
    </location>
</feature>
<dbReference type="AlphaFoldDB" id="D6Y492"/>